<dbReference type="Pfam" id="PF08770">
    <property type="entry name" value="SoxZ"/>
    <property type="match status" value="1"/>
</dbReference>
<dbReference type="InterPro" id="IPR013783">
    <property type="entry name" value="Ig-like_fold"/>
</dbReference>
<comment type="caution">
    <text evidence="2">The sequence shown here is derived from an EMBL/GenBank/DDBJ whole genome shotgun (WGS) entry which is preliminary data.</text>
</comment>
<gene>
    <name evidence="2" type="primary">soxZ</name>
    <name evidence="2" type="ORF">KEC16_06300</name>
</gene>
<evidence type="ECO:0000313" key="3">
    <source>
        <dbReference type="Proteomes" id="UP000680714"/>
    </source>
</evidence>
<dbReference type="SUPFAM" id="SSF81296">
    <property type="entry name" value="E set domains"/>
    <property type="match status" value="1"/>
</dbReference>
<dbReference type="InterPro" id="IPR014756">
    <property type="entry name" value="Ig_E-set"/>
</dbReference>
<dbReference type="NCBIfam" id="TIGR04490">
    <property type="entry name" value="SoxZ_true"/>
    <property type="match status" value="1"/>
</dbReference>
<dbReference type="Proteomes" id="UP000680714">
    <property type="component" value="Unassembled WGS sequence"/>
</dbReference>
<dbReference type="Gene3D" id="2.60.40.10">
    <property type="entry name" value="Immunoglobulins"/>
    <property type="match status" value="1"/>
</dbReference>
<evidence type="ECO:0000313" key="2">
    <source>
        <dbReference type="EMBL" id="MBR9971317.1"/>
    </source>
</evidence>
<dbReference type="InterPro" id="IPR030995">
    <property type="entry name" value="SoxZ"/>
</dbReference>
<reference evidence="2 3" key="1">
    <citation type="submission" date="2021-04" db="EMBL/GenBank/DDBJ databases">
        <title>Magnetospirillum sulfuroxidans sp. nov., a facultative chemolithoautotrophic sulfur-oxidizing alphaproteobacterium isolated from freshwater sediment and proposals for Paramagetospirillum gen. nov., and Magnetospirillaceae fam. nov.</title>
        <authorList>
            <person name="Koziaeva V."/>
            <person name="Geelhoed J.S."/>
            <person name="Sorokin D.Y."/>
            <person name="Grouzdev D.S."/>
        </authorList>
    </citation>
    <scope>NUCLEOTIDE SEQUENCE [LARGE SCALE GENOMIC DNA]</scope>
    <source>
        <strain evidence="2 3">J10</strain>
    </source>
</reference>
<evidence type="ECO:0000259" key="1">
    <source>
        <dbReference type="Pfam" id="PF08770"/>
    </source>
</evidence>
<proteinExistence type="predicted"/>
<accession>A0ABS5IA75</accession>
<dbReference type="RefSeq" id="WP_211546977.1">
    <property type="nucleotide sequence ID" value="NZ_JAGTUF010000004.1"/>
</dbReference>
<organism evidence="2 3">
    <name type="scientific">Magnetospirillum sulfuroxidans</name>
    <dbReference type="NCBI Taxonomy" id="611300"/>
    <lineage>
        <taxon>Bacteria</taxon>
        <taxon>Pseudomonadati</taxon>
        <taxon>Pseudomonadota</taxon>
        <taxon>Alphaproteobacteria</taxon>
        <taxon>Rhodospirillales</taxon>
        <taxon>Rhodospirillaceae</taxon>
        <taxon>Magnetospirillum</taxon>
    </lineage>
</organism>
<protein>
    <submittedName>
        <fullName evidence="2">Thiosulfate oxidation carrier complex protein SoxZ</fullName>
    </submittedName>
</protein>
<dbReference type="InterPro" id="IPR014880">
    <property type="entry name" value="SoxZ_dom"/>
</dbReference>
<keyword evidence="3" id="KW-1185">Reference proteome</keyword>
<dbReference type="EMBL" id="JAGTUF010000004">
    <property type="protein sequence ID" value="MBR9971317.1"/>
    <property type="molecule type" value="Genomic_DNA"/>
</dbReference>
<feature type="domain" description="Sulphur oxidation protein SoxZ" evidence="1">
    <location>
        <begin position="7"/>
        <end position="100"/>
    </location>
</feature>
<sequence length="106" mass="11889">MPTPRVKMPATAAKGEIFEVKTTIDHDMESGQRKDKDGKPIPRKIINKFTVTYNGKQVFWSEWASAVSANPYCSFFLTATESGTVEMQWHDDDGQVYATSQKITVA</sequence>
<name>A0ABS5IA75_9PROT</name>